<evidence type="ECO:0000256" key="2">
    <source>
        <dbReference type="SAM" id="MobiDB-lite"/>
    </source>
</evidence>
<keyword evidence="1" id="KW-0539">Nucleus</keyword>
<dbReference type="OrthoDB" id="1938591at2759"/>
<organism evidence="4 7">
    <name type="scientific">Abrus precatorius</name>
    <name type="common">Indian licorice</name>
    <name type="synonym">Glycine abrus</name>
    <dbReference type="NCBI Taxonomy" id="3816"/>
    <lineage>
        <taxon>Eukaryota</taxon>
        <taxon>Viridiplantae</taxon>
        <taxon>Streptophyta</taxon>
        <taxon>Embryophyta</taxon>
        <taxon>Tracheophyta</taxon>
        <taxon>Spermatophyta</taxon>
        <taxon>Magnoliopsida</taxon>
        <taxon>eudicotyledons</taxon>
        <taxon>Gunneridae</taxon>
        <taxon>Pentapetalae</taxon>
        <taxon>rosids</taxon>
        <taxon>fabids</taxon>
        <taxon>Fabales</taxon>
        <taxon>Fabaceae</taxon>
        <taxon>Papilionoideae</taxon>
        <taxon>50 kb inversion clade</taxon>
        <taxon>NPAAA clade</taxon>
        <taxon>indigoferoid/millettioid clade</taxon>
        <taxon>Abreae</taxon>
        <taxon>Abrus</taxon>
    </lineage>
</organism>
<feature type="compositionally biased region" description="Basic and acidic residues" evidence="2">
    <location>
        <begin position="384"/>
        <end position="393"/>
    </location>
</feature>
<dbReference type="GeneID" id="113862947"/>
<evidence type="ECO:0000259" key="3">
    <source>
        <dbReference type="PROSITE" id="PS51011"/>
    </source>
</evidence>
<dbReference type="AlphaFoldDB" id="A0A8B8L9U1"/>
<feature type="domain" description="ARID" evidence="3">
    <location>
        <begin position="1"/>
        <end position="65"/>
    </location>
</feature>
<evidence type="ECO:0000313" key="4">
    <source>
        <dbReference type="Proteomes" id="UP000694853"/>
    </source>
</evidence>
<dbReference type="PANTHER" id="PTHR46410:SF1">
    <property type="entry name" value="AT-RICH INTERACTIVE DOMAIN-CONTAINING PROTEIN 1"/>
    <property type="match status" value="1"/>
</dbReference>
<dbReference type="Pfam" id="PF01388">
    <property type="entry name" value="ARID"/>
    <property type="match status" value="1"/>
</dbReference>
<dbReference type="InterPro" id="IPR000949">
    <property type="entry name" value="ELM2_dom"/>
</dbReference>
<evidence type="ECO:0000313" key="7">
    <source>
        <dbReference type="RefSeq" id="XP_027352068.1"/>
    </source>
</evidence>
<protein>
    <submittedName>
        <fullName evidence="5 6">AT-rich interactive domain-containing protein 1</fullName>
    </submittedName>
</protein>
<feature type="region of interest" description="Disordered" evidence="2">
    <location>
        <begin position="352"/>
        <end position="397"/>
    </location>
</feature>
<sequence length="616" mass="70197">MLNDGQPLDLYKLFMVVKEKGGYDAVCKNRLWDLVGEEYGLGVKVGSSVELVYSKHLSALETCLKNAADSKFPECGLVDDRVKFRKRLMEAQAEFLVDDYGAEEVDDELERRGYDCPDGRKLCGTNRVKGVKPESNVAELERVYDYLDGRKLCGANRVKDMNLESNGAKRVRTVGLVDFDKLDHGINEPILGNLCNDNAAMEILEEVDRGKSFTLDASNAENNMPGLSDGDKRCDNDGDEVMRLDPSSVDMEGFGRKRKRESISEMLSWVTSIAKNPCDPVVGSMPEKSKWKSYSNQEIWKQALMFREAVSVKKDFETINEQLSWQGQKMHPSMYDDRLRVTYNLRQRLKRDKRPLLGKSTSDGISSDSSERTLGGLERTPSPRTEDGAEKQLLDSSTSRLSLDRYARVQVPVGPNHQAEVPEWTGMTCESDSKWLGTQIWPPETVNSKLLFERDPIGKGREDSCGCHVQGSVECVRFHIAQERSKVKLELGEAFYQWNLHKAGEEVRRLWTVQEEKKFKDVVKSNPPSLDRCFWDHLFKTFPMKSREDLVSYYFNVFLLQRRGYQNRHTPDNINSDDDESEFTPLRKVFGHKSRSFTLLSPKKPLTKGKIASPQC</sequence>
<dbReference type="Gene3D" id="1.10.150.60">
    <property type="entry name" value="ARID DNA-binding domain"/>
    <property type="match status" value="1"/>
</dbReference>
<keyword evidence="4" id="KW-1185">Reference proteome</keyword>
<dbReference type="CDD" id="cd00167">
    <property type="entry name" value="SANT"/>
    <property type="match status" value="1"/>
</dbReference>
<dbReference type="InterPro" id="IPR036431">
    <property type="entry name" value="ARID_dom_sf"/>
</dbReference>
<dbReference type="Proteomes" id="UP000694853">
    <property type="component" value="Unplaced"/>
</dbReference>
<dbReference type="RefSeq" id="XP_027352067.1">
    <property type="nucleotide sequence ID" value="XM_027496266.1"/>
</dbReference>
<dbReference type="PROSITE" id="PS51011">
    <property type="entry name" value="ARID"/>
    <property type="match status" value="1"/>
</dbReference>
<dbReference type="CDD" id="cd16100">
    <property type="entry name" value="ARID"/>
    <property type="match status" value="1"/>
</dbReference>
<gene>
    <name evidence="5 6 7" type="primary">LOC113862947</name>
</gene>
<dbReference type="SUPFAM" id="SSF46774">
    <property type="entry name" value="ARID-like"/>
    <property type="match status" value="1"/>
</dbReference>
<dbReference type="GO" id="GO:0003677">
    <property type="term" value="F:DNA binding"/>
    <property type="evidence" value="ECO:0007669"/>
    <property type="project" value="InterPro"/>
</dbReference>
<dbReference type="KEGG" id="aprc:113862947"/>
<name>A0A8B8L9U1_ABRPR</name>
<dbReference type="RefSeq" id="XP_027352068.1">
    <property type="nucleotide sequence ID" value="XM_027496267.1"/>
</dbReference>
<dbReference type="InterPro" id="IPR001606">
    <property type="entry name" value="ARID_dom"/>
</dbReference>
<evidence type="ECO:0000256" key="1">
    <source>
        <dbReference type="ARBA" id="ARBA00023242"/>
    </source>
</evidence>
<evidence type="ECO:0000313" key="6">
    <source>
        <dbReference type="RefSeq" id="XP_027352067.1"/>
    </source>
</evidence>
<dbReference type="SMART" id="SM00501">
    <property type="entry name" value="BRIGHT"/>
    <property type="match status" value="1"/>
</dbReference>
<dbReference type="SMART" id="SM01014">
    <property type="entry name" value="ARID"/>
    <property type="match status" value="1"/>
</dbReference>
<dbReference type="SMART" id="SM01189">
    <property type="entry name" value="ELM2"/>
    <property type="match status" value="1"/>
</dbReference>
<reference evidence="5 6" key="2">
    <citation type="submission" date="2025-04" db="UniProtKB">
        <authorList>
            <consortium name="RefSeq"/>
        </authorList>
    </citation>
    <scope>IDENTIFICATION</scope>
    <source>
        <tissue evidence="5 6">Young leaves</tissue>
    </source>
</reference>
<dbReference type="PANTHER" id="PTHR46410">
    <property type="entry name" value="AT-RICH INTERACTIVE DOMAIN-CONTAINING PROTEIN 2"/>
    <property type="match status" value="1"/>
</dbReference>
<accession>A0A8B8L9U1</accession>
<proteinExistence type="predicted"/>
<dbReference type="RefSeq" id="XP_027352066.1">
    <property type="nucleotide sequence ID" value="XM_027496265.1"/>
</dbReference>
<dbReference type="InterPro" id="IPR001005">
    <property type="entry name" value="SANT/Myb"/>
</dbReference>
<reference evidence="4" key="1">
    <citation type="journal article" date="2019" name="Toxins">
        <title>Detection of Abrin-Like and Prepropulchellin-Like Toxin Genes and Transcripts Using Whole Genome Sequencing and Full-Length Transcript Sequencing of Abrus precatorius.</title>
        <authorList>
            <person name="Hovde B.T."/>
            <person name="Daligault H.E."/>
            <person name="Hanschen E.R."/>
            <person name="Kunde Y.A."/>
            <person name="Johnson M.B."/>
            <person name="Starkenburg S.R."/>
            <person name="Johnson S.L."/>
        </authorList>
    </citation>
    <scope>NUCLEOTIDE SEQUENCE [LARGE SCALE GENOMIC DNA]</scope>
</reference>
<evidence type="ECO:0000313" key="5">
    <source>
        <dbReference type="RefSeq" id="XP_027352066.1"/>
    </source>
</evidence>